<dbReference type="RefSeq" id="WP_140452754.1">
    <property type="nucleotide sequence ID" value="NZ_VFRP01000002.1"/>
</dbReference>
<dbReference type="Proteomes" id="UP000319255">
    <property type="component" value="Unassembled WGS sequence"/>
</dbReference>
<dbReference type="OrthoDB" id="9803968at2"/>
<dbReference type="Pfam" id="PF13193">
    <property type="entry name" value="AMP-binding_C"/>
    <property type="match status" value="1"/>
</dbReference>
<feature type="domain" description="AMP-binding enzyme C-terminal" evidence="2">
    <location>
        <begin position="483"/>
        <end position="558"/>
    </location>
</feature>
<proteinExistence type="predicted"/>
<dbReference type="SUPFAM" id="SSF56801">
    <property type="entry name" value="Acetyl-CoA synthetase-like"/>
    <property type="match status" value="1"/>
</dbReference>
<dbReference type="PANTHER" id="PTHR43767:SF1">
    <property type="entry name" value="NONRIBOSOMAL PEPTIDE SYNTHASE PES1 (EUROFUNG)-RELATED"/>
    <property type="match status" value="1"/>
</dbReference>
<dbReference type="InterPro" id="IPR050237">
    <property type="entry name" value="ATP-dep_AMP-bd_enzyme"/>
</dbReference>
<evidence type="ECO:0000313" key="3">
    <source>
        <dbReference type="EMBL" id="TPE53132.1"/>
    </source>
</evidence>
<dbReference type="Gene3D" id="3.30.300.30">
    <property type="match status" value="1"/>
</dbReference>
<dbReference type="GO" id="GO:0016878">
    <property type="term" value="F:acid-thiol ligase activity"/>
    <property type="evidence" value="ECO:0007669"/>
    <property type="project" value="UniProtKB-ARBA"/>
</dbReference>
<name>A0A501WWM8_9RHOB</name>
<reference evidence="3 4" key="1">
    <citation type="submission" date="2019-06" db="EMBL/GenBank/DDBJ databases">
        <title>A novel bacterium of genus Amaricoccus, isolated from marine sediment.</title>
        <authorList>
            <person name="Huang H."/>
            <person name="Mo K."/>
            <person name="Hu Y."/>
        </authorList>
    </citation>
    <scope>NUCLEOTIDE SEQUENCE [LARGE SCALE GENOMIC DNA]</scope>
    <source>
        <strain evidence="3 4">HB172011</strain>
    </source>
</reference>
<evidence type="ECO:0000313" key="4">
    <source>
        <dbReference type="Proteomes" id="UP000319255"/>
    </source>
</evidence>
<accession>A0A501WWM8</accession>
<sequence>MPNVATLADKRAVEAEMPVERRWEARAPYEQLVRTAAAHPARPALSFQLRARPGDKAVRLDWEALRAEVTRAANALRRLGIRPGDAVACVLPNGIEAPVAFLAGATAGLVAPINPLLSPEHMAALLRELGAKVVVTLAPFPRSDVAQTVAAALASAPSVETVMTVDLRPYLPRLLGFAAALGRPKVAWPARVRVLGWRRALARERAEGLDFEDAETDRPRAAFHTGGTTGLPKLTRHRARGMLYNGWCGAYYLIGPEDVLFCPLPMFHVFAVYPVFMSCLMSGAEMVMATPQGYRGEGVFENFWKLAEHWRASFLVTVPTAAARLAQVPVDADLSRLRLALCGSAAMPRELFQRFETATGTRIIEGYGLTEATCLVSANPPAGERRIGSVGLPFAYTEVSIRDPEQGAVELGPGQAGEICVRNPGVSPETYYDPAANARMLTPDGYLRTGDLGRIDAEGYVWITGRAKDLIIRGGHNIDPAVIEEALARHPAVAFVGAIGQPDAHAGEVPAAYVELVAGAAAEAAELLAFARAGIAEKAAVPRHVEILDELPKTPVGKIFKPDLRRRAIGRVFDAALAEAGSGARVIEVVEDRRLGLVAELVPGRAGPDEDLDRVSRALGGFVAPWRWREAGGGEAAD</sequence>
<gene>
    <name evidence="3" type="ORF">FJM51_03665</name>
</gene>
<protein>
    <submittedName>
        <fullName evidence="3">Acyl-CoA synthetase</fullName>
    </submittedName>
</protein>
<keyword evidence="4" id="KW-1185">Reference proteome</keyword>
<dbReference type="InterPro" id="IPR042099">
    <property type="entry name" value="ANL_N_sf"/>
</dbReference>
<dbReference type="InterPro" id="IPR045851">
    <property type="entry name" value="AMP-bd_C_sf"/>
</dbReference>
<comment type="caution">
    <text evidence="3">The sequence shown here is derived from an EMBL/GenBank/DDBJ whole genome shotgun (WGS) entry which is preliminary data.</text>
</comment>
<evidence type="ECO:0000259" key="1">
    <source>
        <dbReference type="Pfam" id="PF00501"/>
    </source>
</evidence>
<evidence type="ECO:0000259" key="2">
    <source>
        <dbReference type="Pfam" id="PF13193"/>
    </source>
</evidence>
<dbReference type="PANTHER" id="PTHR43767">
    <property type="entry name" value="LONG-CHAIN-FATTY-ACID--COA LIGASE"/>
    <property type="match status" value="1"/>
</dbReference>
<feature type="domain" description="AMP-dependent synthetase/ligase" evidence="1">
    <location>
        <begin position="34"/>
        <end position="428"/>
    </location>
</feature>
<organism evidence="3 4">
    <name type="scientific">Amaricoccus solimangrovi</name>
    <dbReference type="NCBI Taxonomy" id="2589815"/>
    <lineage>
        <taxon>Bacteria</taxon>
        <taxon>Pseudomonadati</taxon>
        <taxon>Pseudomonadota</taxon>
        <taxon>Alphaproteobacteria</taxon>
        <taxon>Rhodobacterales</taxon>
        <taxon>Paracoccaceae</taxon>
        <taxon>Amaricoccus</taxon>
    </lineage>
</organism>
<dbReference type="Gene3D" id="3.40.50.12780">
    <property type="entry name" value="N-terminal domain of ligase-like"/>
    <property type="match status" value="1"/>
</dbReference>
<dbReference type="NCBIfam" id="NF005714">
    <property type="entry name" value="PRK07529.1"/>
    <property type="match status" value="1"/>
</dbReference>
<dbReference type="AlphaFoldDB" id="A0A501WWM8"/>
<dbReference type="InterPro" id="IPR000873">
    <property type="entry name" value="AMP-dep_synth/lig_dom"/>
</dbReference>
<dbReference type="InterPro" id="IPR025110">
    <property type="entry name" value="AMP-bd_C"/>
</dbReference>
<dbReference type="EMBL" id="VFRP01000002">
    <property type="protein sequence ID" value="TPE53132.1"/>
    <property type="molecule type" value="Genomic_DNA"/>
</dbReference>
<dbReference type="Pfam" id="PF00501">
    <property type="entry name" value="AMP-binding"/>
    <property type="match status" value="1"/>
</dbReference>